<accession>A0A396FIB7</accession>
<organism evidence="4 5">
    <name type="scientific">Agathobacter rectalis</name>
    <dbReference type="NCBI Taxonomy" id="39491"/>
    <lineage>
        <taxon>Bacteria</taxon>
        <taxon>Bacillati</taxon>
        <taxon>Bacillota</taxon>
        <taxon>Clostridia</taxon>
        <taxon>Lachnospirales</taxon>
        <taxon>Lachnospiraceae</taxon>
        <taxon>Agathobacter</taxon>
    </lineage>
</organism>
<evidence type="ECO:0000313" key="5">
    <source>
        <dbReference type="Proteomes" id="UP000266698"/>
    </source>
</evidence>
<dbReference type="Proteomes" id="UP000266698">
    <property type="component" value="Unassembled WGS sequence"/>
</dbReference>
<dbReference type="EMBL" id="QRPB01000007">
    <property type="protein sequence ID" value="RHL79551.1"/>
    <property type="molecule type" value="Genomic_DNA"/>
</dbReference>
<evidence type="ECO:0000256" key="1">
    <source>
        <dbReference type="SAM" id="Phobius"/>
    </source>
</evidence>
<keyword evidence="1" id="KW-0472">Membrane</keyword>
<dbReference type="EMBL" id="QSDV01000007">
    <property type="protein sequence ID" value="RGZ18962.1"/>
    <property type="molecule type" value="Genomic_DNA"/>
</dbReference>
<evidence type="ECO:0000313" key="6">
    <source>
        <dbReference type="Proteomes" id="UP000283431"/>
    </source>
</evidence>
<protein>
    <submittedName>
        <fullName evidence="4">Binding-protein-dependent transport permease</fullName>
    </submittedName>
</protein>
<dbReference type="RefSeq" id="WP_118375276.1">
    <property type="nucleotide sequence ID" value="NZ_JBCPEY010000061.1"/>
</dbReference>
<evidence type="ECO:0000313" key="3">
    <source>
        <dbReference type="EMBL" id="RGZ74833.1"/>
    </source>
</evidence>
<comment type="caution">
    <text evidence="4">The sequence shown here is derived from an EMBL/GenBank/DDBJ whole genome shotgun (WGS) entry which is preliminary data.</text>
</comment>
<feature type="transmembrane region" description="Helical" evidence="1">
    <location>
        <begin position="29"/>
        <end position="48"/>
    </location>
</feature>
<evidence type="ECO:0000313" key="2">
    <source>
        <dbReference type="EMBL" id="RGZ18962.1"/>
    </source>
</evidence>
<reference evidence="5 6" key="1">
    <citation type="submission" date="2018-08" db="EMBL/GenBank/DDBJ databases">
        <title>A genome reference for cultivated species of the human gut microbiota.</title>
        <authorList>
            <person name="Zou Y."/>
            <person name="Xue W."/>
            <person name="Luo G."/>
        </authorList>
    </citation>
    <scope>NUCLEOTIDE SEQUENCE [LARGE SCALE GENOMIC DNA]</scope>
    <source>
        <strain evidence="4 5">AF36-2BH</strain>
        <strain evidence="3 6">AM48-7</strain>
        <strain evidence="2 7">AM54-25XD</strain>
    </source>
</reference>
<name>A0A396FIB7_9FIRM</name>
<keyword evidence="1" id="KW-1133">Transmembrane helix</keyword>
<gene>
    <name evidence="4" type="ORF">DW001_07295</name>
    <name evidence="3" type="ORF">DW975_09140</name>
    <name evidence="2" type="ORF">DXA03_06335</name>
</gene>
<evidence type="ECO:0000313" key="7">
    <source>
        <dbReference type="Proteomes" id="UP000285209"/>
    </source>
</evidence>
<evidence type="ECO:0000313" key="4">
    <source>
        <dbReference type="EMBL" id="RHL79551.1"/>
    </source>
</evidence>
<dbReference type="Proteomes" id="UP000283431">
    <property type="component" value="Unassembled WGS sequence"/>
</dbReference>
<proteinExistence type="predicted"/>
<dbReference type="EMBL" id="QSEN01000015">
    <property type="protein sequence ID" value="RGZ74833.1"/>
    <property type="molecule type" value="Genomic_DNA"/>
</dbReference>
<dbReference type="Proteomes" id="UP000285209">
    <property type="component" value="Unassembled WGS sequence"/>
</dbReference>
<dbReference type="AlphaFoldDB" id="A0A396FIB7"/>
<sequence>MWKAIFTAIITVFVGLVFAAIGNDLLNGFSEIGVIVAVAVASGLTIFFNQKK</sequence>
<keyword evidence="1" id="KW-0812">Transmembrane</keyword>